<gene>
    <name evidence="1" type="ORF">FTOL_13033</name>
</gene>
<protein>
    <submittedName>
        <fullName evidence="1">Uncharacterized protein</fullName>
    </submittedName>
</protein>
<proteinExistence type="predicted"/>
<accession>A0AAE8MN56</accession>
<dbReference type="EMBL" id="ONZP01000692">
    <property type="protein sequence ID" value="SPJ89672.1"/>
    <property type="molecule type" value="Genomic_DNA"/>
</dbReference>
<reference evidence="1" key="1">
    <citation type="submission" date="2018-03" db="EMBL/GenBank/DDBJ databases">
        <authorList>
            <person name="Guldener U."/>
        </authorList>
    </citation>
    <scope>NUCLEOTIDE SEQUENCE</scope>
</reference>
<organism evidence="1 2">
    <name type="scientific">Fusarium torulosum</name>
    <dbReference type="NCBI Taxonomy" id="33205"/>
    <lineage>
        <taxon>Eukaryota</taxon>
        <taxon>Fungi</taxon>
        <taxon>Dikarya</taxon>
        <taxon>Ascomycota</taxon>
        <taxon>Pezizomycotina</taxon>
        <taxon>Sordariomycetes</taxon>
        <taxon>Hypocreomycetidae</taxon>
        <taxon>Hypocreales</taxon>
        <taxon>Nectriaceae</taxon>
        <taxon>Fusarium</taxon>
    </lineage>
</organism>
<keyword evidence="2" id="KW-1185">Reference proteome</keyword>
<sequence>MGRLADDSDAKYFAAEFAQVREMLHGLTVEEFMRLPLIERKAIFSQHLIQQERVFIREGEDDNHMNIKIANGFMLFQRLFMSEDEKSSQMVKEAREVHYGENEFWVELHWLCEFQDDQYDGGLSIR</sequence>
<name>A0AAE8MN56_9HYPO</name>
<comment type="caution">
    <text evidence="1">The sequence shown here is derived from an EMBL/GenBank/DDBJ whole genome shotgun (WGS) entry which is preliminary data.</text>
</comment>
<dbReference type="Proteomes" id="UP001187734">
    <property type="component" value="Unassembled WGS sequence"/>
</dbReference>
<evidence type="ECO:0000313" key="1">
    <source>
        <dbReference type="EMBL" id="SPJ89672.1"/>
    </source>
</evidence>
<evidence type="ECO:0000313" key="2">
    <source>
        <dbReference type="Proteomes" id="UP001187734"/>
    </source>
</evidence>
<dbReference type="AlphaFoldDB" id="A0AAE8MN56"/>